<feature type="signal peptide" evidence="3">
    <location>
        <begin position="1"/>
        <end position="34"/>
    </location>
</feature>
<evidence type="ECO:0000256" key="1">
    <source>
        <dbReference type="SAM" id="MobiDB-lite"/>
    </source>
</evidence>
<protein>
    <recommendedName>
        <fullName evidence="6">Protein BatD</fullName>
    </recommendedName>
</protein>
<feature type="region of interest" description="Disordered" evidence="1">
    <location>
        <begin position="37"/>
        <end position="63"/>
    </location>
</feature>
<sequence length="388" mass="41603">MIFRSGTSQKRARRTRLTTALTWLLLTPASLLYAQEGPSRAEVTEQQARDNAAPSDEVPDTDGRATLEGHELVVPDGLKVGDTVSVSVTVKHAADLRLTVVPLPEGSRWERTALGSDTRDEGGQKVTTFSLDYAVFRPGPTRSPEVIIRALGSEGEPVELEVPRTPVHVAPISEAGAGLLSARGARALLVSDATPYLIAGGALGLLALGAAGALLARRRRRSEPDAAPRQPPAEEALQKLEFLASSSLLEEGEVMAFYVRLSETLRTYLGRRWGFPGTELTTTEIIARLKERATLPADLSAGDLARWLRACDRVKFAGHTPATAEARQHLQSAFHIVERTRPRPEQASAAENASPQPADHNAISGTEVHDPASQPPTEAPDAGEEAAR</sequence>
<evidence type="ECO:0000313" key="4">
    <source>
        <dbReference type="EMBL" id="RVU44036.1"/>
    </source>
</evidence>
<evidence type="ECO:0000256" key="3">
    <source>
        <dbReference type="SAM" id="SignalP"/>
    </source>
</evidence>
<keyword evidence="5" id="KW-1185">Reference proteome</keyword>
<proteinExistence type="predicted"/>
<dbReference type="Proteomes" id="UP000282926">
    <property type="component" value="Unassembled WGS sequence"/>
</dbReference>
<comment type="caution">
    <text evidence="4">The sequence shown here is derived from an EMBL/GenBank/DDBJ whole genome shotgun (WGS) entry which is preliminary data.</text>
</comment>
<keyword evidence="2" id="KW-1133">Transmembrane helix</keyword>
<keyword evidence="3" id="KW-0732">Signal</keyword>
<evidence type="ECO:0008006" key="6">
    <source>
        <dbReference type="Google" id="ProtNLM"/>
    </source>
</evidence>
<evidence type="ECO:0000313" key="5">
    <source>
        <dbReference type="Proteomes" id="UP000282926"/>
    </source>
</evidence>
<accession>A0ABY0CT82</accession>
<dbReference type="EMBL" id="SADD01000005">
    <property type="protein sequence ID" value="RVU44036.1"/>
    <property type="molecule type" value="Genomic_DNA"/>
</dbReference>
<keyword evidence="2" id="KW-0812">Transmembrane</keyword>
<organism evidence="4 5">
    <name type="scientific">Lujinxingia sediminis</name>
    <dbReference type="NCBI Taxonomy" id="2480984"/>
    <lineage>
        <taxon>Bacteria</taxon>
        <taxon>Deltaproteobacteria</taxon>
        <taxon>Bradymonadales</taxon>
        <taxon>Lujinxingiaceae</taxon>
        <taxon>Lujinxingia</taxon>
    </lineage>
</organism>
<dbReference type="RefSeq" id="WP_127780273.1">
    <property type="nucleotide sequence ID" value="NZ_SADD01000005.1"/>
</dbReference>
<reference evidence="4 5" key="1">
    <citation type="submission" date="2019-01" db="EMBL/GenBank/DDBJ databases">
        <title>Lujinxingia litoralis gen. nov., sp. nov. and Lujinxingia sediminis gen. nov., sp. nov., new members in the order Bradymonadales, isolated from coastal sediment.</title>
        <authorList>
            <person name="Li C.-M."/>
        </authorList>
    </citation>
    <scope>NUCLEOTIDE SEQUENCE [LARGE SCALE GENOMIC DNA]</scope>
    <source>
        <strain evidence="4 5">SEH01</strain>
    </source>
</reference>
<name>A0ABY0CT82_9DELT</name>
<keyword evidence="2" id="KW-0472">Membrane</keyword>
<feature type="transmembrane region" description="Helical" evidence="2">
    <location>
        <begin position="196"/>
        <end position="216"/>
    </location>
</feature>
<gene>
    <name evidence="4" type="ORF">EA187_10795</name>
</gene>
<feature type="region of interest" description="Disordered" evidence="1">
    <location>
        <begin position="342"/>
        <end position="388"/>
    </location>
</feature>
<feature type="chain" id="PRO_5047310659" description="Protein BatD" evidence="3">
    <location>
        <begin position="35"/>
        <end position="388"/>
    </location>
</feature>
<evidence type="ECO:0000256" key="2">
    <source>
        <dbReference type="SAM" id="Phobius"/>
    </source>
</evidence>